<evidence type="ECO:0008006" key="8">
    <source>
        <dbReference type="Google" id="ProtNLM"/>
    </source>
</evidence>
<dbReference type="PANTHER" id="PTHR48022:SF2">
    <property type="entry name" value="PLASTIDIC GLUCOSE TRANSPORTER 4"/>
    <property type="match status" value="1"/>
</dbReference>
<evidence type="ECO:0000313" key="7">
    <source>
        <dbReference type="Proteomes" id="UP001345691"/>
    </source>
</evidence>
<evidence type="ECO:0000256" key="5">
    <source>
        <dbReference type="SAM" id="Phobius"/>
    </source>
</evidence>
<evidence type="ECO:0000313" key="6">
    <source>
        <dbReference type="EMBL" id="KAK5067845.1"/>
    </source>
</evidence>
<evidence type="ECO:0000256" key="2">
    <source>
        <dbReference type="ARBA" id="ARBA00022692"/>
    </source>
</evidence>
<keyword evidence="3 5" id="KW-1133">Transmembrane helix</keyword>
<evidence type="ECO:0000256" key="1">
    <source>
        <dbReference type="ARBA" id="ARBA00004141"/>
    </source>
</evidence>
<accession>A0ABR0JQ58</accession>
<feature type="transmembrane region" description="Helical" evidence="5">
    <location>
        <begin position="61"/>
        <end position="83"/>
    </location>
</feature>
<comment type="caution">
    <text evidence="6">The sequence shown here is derived from an EMBL/GenBank/DDBJ whole genome shotgun (WGS) entry which is preliminary data.</text>
</comment>
<dbReference type="Pfam" id="PF00083">
    <property type="entry name" value="Sugar_tr"/>
    <property type="match status" value="1"/>
</dbReference>
<dbReference type="Proteomes" id="UP001345691">
    <property type="component" value="Unassembled WGS sequence"/>
</dbReference>
<evidence type="ECO:0000256" key="4">
    <source>
        <dbReference type="ARBA" id="ARBA00023136"/>
    </source>
</evidence>
<dbReference type="EMBL" id="JAVRRF010000002">
    <property type="protein sequence ID" value="KAK5067845.1"/>
    <property type="molecule type" value="Genomic_DNA"/>
</dbReference>
<keyword evidence="2 5" id="KW-0812">Transmembrane</keyword>
<proteinExistence type="predicted"/>
<keyword evidence="4 5" id="KW-0472">Membrane</keyword>
<feature type="transmembrane region" description="Helical" evidence="5">
    <location>
        <begin position="27"/>
        <end position="49"/>
    </location>
</feature>
<feature type="transmembrane region" description="Helical" evidence="5">
    <location>
        <begin position="95"/>
        <end position="117"/>
    </location>
</feature>
<name>A0ABR0JQ58_9EURO</name>
<gene>
    <name evidence="6" type="ORF">LTR69_001834</name>
</gene>
<dbReference type="Gene3D" id="1.20.1250.20">
    <property type="entry name" value="MFS general substrate transporter like domains"/>
    <property type="match status" value="1"/>
</dbReference>
<dbReference type="PANTHER" id="PTHR48022">
    <property type="entry name" value="PLASTIDIC GLUCOSE TRANSPORTER 4"/>
    <property type="match status" value="1"/>
</dbReference>
<dbReference type="InterPro" id="IPR050360">
    <property type="entry name" value="MFS_Sugar_Transporters"/>
</dbReference>
<dbReference type="InterPro" id="IPR036259">
    <property type="entry name" value="MFS_trans_sf"/>
</dbReference>
<comment type="subcellular location">
    <subcellularLocation>
        <location evidence="1">Membrane</location>
        <topology evidence="1">Multi-pass membrane protein</topology>
    </subcellularLocation>
</comment>
<reference evidence="6 7" key="1">
    <citation type="submission" date="2023-08" db="EMBL/GenBank/DDBJ databases">
        <title>Black Yeasts Isolated from many extreme environments.</title>
        <authorList>
            <person name="Coleine C."/>
            <person name="Stajich J.E."/>
            <person name="Selbmann L."/>
        </authorList>
    </citation>
    <scope>NUCLEOTIDE SEQUENCE [LARGE SCALE GENOMIC DNA]</scope>
    <source>
        <strain evidence="6 7">CCFEE 6328</strain>
    </source>
</reference>
<sequence length="198" mass="20837">MTQPLAGNILYGSFATYFFSLAGQSDALRSAAIVQATGFAANVAIFFLIENPRLGGRWKILFGGLTLETLGMLVIGIVGSIWFDLAVSTTAGNHLIAATVIGNIGSVTGPGAAGWAYTAESGSARLRAKTTTLGNLGNCMMMNASGVYAPYLLSTVGREDCDAQIDELFVRRIPARKFQSTECTGDYGRDLLAEHAGV</sequence>
<evidence type="ECO:0000256" key="3">
    <source>
        <dbReference type="ARBA" id="ARBA00022989"/>
    </source>
</evidence>
<organism evidence="6 7">
    <name type="scientific">Exophiala sideris</name>
    <dbReference type="NCBI Taxonomy" id="1016849"/>
    <lineage>
        <taxon>Eukaryota</taxon>
        <taxon>Fungi</taxon>
        <taxon>Dikarya</taxon>
        <taxon>Ascomycota</taxon>
        <taxon>Pezizomycotina</taxon>
        <taxon>Eurotiomycetes</taxon>
        <taxon>Chaetothyriomycetidae</taxon>
        <taxon>Chaetothyriales</taxon>
        <taxon>Herpotrichiellaceae</taxon>
        <taxon>Exophiala</taxon>
    </lineage>
</organism>
<protein>
    <recommendedName>
        <fullName evidence="8">Major facilitator superfamily (MFS) profile domain-containing protein</fullName>
    </recommendedName>
</protein>
<dbReference type="InterPro" id="IPR005828">
    <property type="entry name" value="MFS_sugar_transport-like"/>
</dbReference>
<keyword evidence="7" id="KW-1185">Reference proteome</keyword>